<organism evidence="1 2">
    <name type="scientific">Iocasia fonsfrigidae</name>
    <dbReference type="NCBI Taxonomy" id="2682810"/>
    <lineage>
        <taxon>Bacteria</taxon>
        <taxon>Bacillati</taxon>
        <taxon>Bacillota</taxon>
        <taxon>Clostridia</taxon>
        <taxon>Halanaerobiales</taxon>
        <taxon>Halanaerobiaceae</taxon>
        <taxon>Iocasia</taxon>
    </lineage>
</organism>
<protein>
    <submittedName>
        <fullName evidence="1">Uncharacterized protein</fullName>
    </submittedName>
</protein>
<dbReference type="EMBL" id="CP046640">
    <property type="protein sequence ID" value="QTL99657.1"/>
    <property type="molecule type" value="Genomic_DNA"/>
</dbReference>
<dbReference type="RefSeq" id="WP_230867984.1">
    <property type="nucleotide sequence ID" value="NZ_CP046640.1"/>
</dbReference>
<proteinExistence type="predicted"/>
<sequence>MNSPERIKYALEETEILRSPDGLISTNSATTLHFYVLAEPAYHEVFKNEGPETKVRRGKISWEKPKLLTPGYLVDMEGFSSEAREAMKLIARQNPDLAGVLYKMRYKREEEHTSTVSYDINETFKRLERRIEDEGKDFVVIIKGIDELWDVSLTKYVQELIIKSAYKSQLPYYENKGFLRRDERGLPAVTRNLEGLPLAAKEEIEKMFAEVKSGVLDPAKLKQELDQWGVFRAYEDRFFDLFKKE</sequence>
<reference evidence="1" key="1">
    <citation type="submission" date="2019-12" db="EMBL/GenBank/DDBJ databases">
        <authorList>
            <person name="zhang j."/>
            <person name="sun C.M."/>
        </authorList>
    </citation>
    <scope>NUCLEOTIDE SEQUENCE</scope>
    <source>
        <strain evidence="1">NS-1</strain>
    </source>
</reference>
<evidence type="ECO:0000313" key="2">
    <source>
        <dbReference type="Proteomes" id="UP000665020"/>
    </source>
</evidence>
<dbReference type="KEGG" id="ifn:GM661_17705"/>
<accession>A0A8A7KLF1</accession>
<keyword evidence="2" id="KW-1185">Reference proteome</keyword>
<dbReference type="AlphaFoldDB" id="A0A8A7KLF1"/>
<name>A0A8A7KLF1_9FIRM</name>
<dbReference type="Proteomes" id="UP000665020">
    <property type="component" value="Chromosome"/>
</dbReference>
<evidence type="ECO:0000313" key="1">
    <source>
        <dbReference type="EMBL" id="QTL99657.1"/>
    </source>
</evidence>
<gene>
    <name evidence="1" type="ORF">GM661_17705</name>
</gene>